<keyword evidence="1" id="KW-0812">Transmembrane</keyword>
<keyword evidence="3" id="KW-1185">Reference proteome</keyword>
<comment type="caution">
    <text evidence="2">The sequence shown here is derived from an EMBL/GenBank/DDBJ whole genome shotgun (WGS) entry which is preliminary data.</text>
</comment>
<evidence type="ECO:0000256" key="1">
    <source>
        <dbReference type="SAM" id="Phobius"/>
    </source>
</evidence>
<dbReference type="EMBL" id="JARZFX010000002">
    <property type="protein sequence ID" value="MEC5423294.1"/>
    <property type="molecule type" value="Genomic_DNA"/>
</dbReference>
<dbReference type="Proteomes" id="UP001335737">
    <property type="component" value="Unassembled WGS sequence"/>
</dbReference>
<evidence type="ECO:0008006" key="4">
    <source>
        <dbReference type="Google" id="ProtNLM"/>
    </source>
</evidence>
<keyword evidence="1" id="KW-0472">Membrane</keyword>
<proteinExistence type="predicted"/>
<reference evidence="2 3" key="1">
    <citation type="journal article" date="2024" name="Int. J. Syst. Evol. Microbiol.">
        <title>Virgibacillus tibetensis sp. nov., isolated from salt lake on the Tibetan Plateau of China.</title>
        <authorList>
            <person name="Phurbu D."/>
            <person name="Liu Z.-X."/>
            <person name="Wang R."/>
            <person name="Zheng Y.-Y."/>
            <person name="Liu H.-C."/>
            <person name="Zhou Y.-G."/>
            <person name="Yu Y.-J."/>
            <person name="Li A.-H."/>
        </authorList>
    </citation>
    <scope>NUCLEOTIDE SEQUENCE [LARGE SCALE GENOMIC DNA]</scope>
    <source>
        <strain evidence="2 3">C22-A2</strain>
    </source>
</reference>
<accession>A0ABU6KEL7</accession>
<evidence type="ECO:0000313" key="3">
    <source>
        <dbReference type="Proteomes" id="UP001335737"/>
    </source>
</evidence>
<dbReference type="RefSeq" id="WP_327606850.1">
    <property type="nucleotide sequence ID" value="NZ_JARZFX010000002.1"/>
</dbReference>
<keyword evidence="1" id="KW-1133">Transmembrane helix</keyword>
<organism evidence="2 3">
    <name type="scientific">Virgibacillus tibetensis</name>
    <dbReference type="NCBI Taxonomy" id="3042313"/>
    <lineage>
        <taxon>Bacteria</taxon>
        <taxon>Bacillati</taxon>
        <taxon>Bacillota</taxon>
        <taxon>Bacilli</taxon>
        <taxon>Bacillales</taxon>
        <taxon>Bacillaceae</taxon>
        <taxon>Virgibacillus</taxon>
    </lineage>
</organism>
<name>A0ABU6KEL7_9BACI</name>
<feature type="transmembrane region" description="Helical" evidence="1">
    <location>
        <begin position="6"/>
        <end position="27"/>
    </location>
</feature>
<sequence length="57" mass="6461">MNVDVFILFFNCILTTVLSSAVVIWILRKEYKPVIDELEGNGINSSEDEEIDKSKKG</sequence>
<evidence type="ECO:0000313" key="2">
    <source>
        <dbReference type="EMBL" id="MEC5423294.1"/>
    </source>
</evidence>
<gene>
    <name evidence="2" type="ORF">QGM71_07240</name>
</gene>
<protein>
    <recommendedName>
        <fullName evidence="4">YtzI protein</fullName>
    </recommendedName>
</protein>